<evidence type="ECO:0000313" key="3">
    <source>
        <dbReference type="Proteomes" id="UP001161497"/>
    </source>
</evidence>
<dbReference type="EMBL" id="OX458932">
    <property type="protein sequence ID" value="CAI9084862.1"/>
    <property type="molecule type" value="Genomic_DNA"/>
</dbReference>
<dbReference type="Proteomes" id="UP001161497">
    <property type="component" value="Chromosome"/>
</dbReference>
<reference evidence="2" key="1">
    <citation type="submission" date="2023-03" db="EMBL/GenBank/DDBJ databases">
        <authorList>
            <person name="Cremers G."/>
            <person name="Picone N."/>
        </authorList>
    </citation>
    <scope>NUCLEOTIDE SEQUENCE</scope>
    <source>
        <strain evidence="2">Sample_alias</strain>
    </source>
</reference>
<dbReference type="Gene3D" id="3.40.50.2000">
    <property type="entry name" value="Glycogen Phosphorylase B"/>
    <property type="match status" value="1"/>
</dbReference>
<keyword evidence="3" id="KW-1185">Reference proteome</keyword>
<evidence type="ECO:0000313" key="2">
    <source>
        <dbReference type="EMBL" id="CAI9084862.1"/>
    </source>
</evidence>
<organism evidence="2 3">
    <name type="scientific">Candidatus Methylacidiphilum fumarolicum</name>
    <dbReference type="NCBI Taxonomy" id="591154"/>
    <lineage>
        <taxon>Bacteria</taxon>
        <taxon>Pseudomonadati</taxon>
        <taxon>Verrucomicrobiota</taxon>
        <taxon>Methylacidiphilae</taxon>
        <taxon>Methylacidiphilales</taxon>
        <taxon>Methylacidiphilaceae</taxon>
        <taxon>Methylacidiphilum (ex Ratnadevi et al. 2023)</taxon>
    </lineage>
</organism>
<sequence length="63" mass="6869">MGVVINEAMNFGLLIIASGLVGSIGDLVKHEENGLVFPANNVSKLAECIRTIIKDESKRKKMR</sequence>
<evidence type="ECO:0000259" key="1">
    <source>
        <dbReference type="Pfam" id="PF00534"/>
    </source>
</evidence>
<gene>
    <name evidence="2" type="ORF">MFUM_0472</name>
</gene>
<dbReference type="SUPFAM" id="SSF53756">
    <property type="entry name" value="UDP-Glycosyltransferase/glycogen phosphorylase"/>
    <property type="match status" value="1"/>
</dbReference>
<proteinExistence type="predicted"/>
<feature type="domain" description="Glycosyl transferase family 1" evidence="1">
    <location>
        <begin position="1"/>
        <end position="62"/>
    </location>
</feature>
<dbReference type="Pfam" id="PF00534">
    <property type="entry name" value="Glycos_transf_1"/>
    <property type="match status" value="1"/>
</dbReference>
<protein>
    <submittedName>
        <fullName evidence="2">Glycosyltransferase - possibly involved in cell wall localization and side chain formation of rhamnose-glucose polysaccharide</fullName>
    </submittedName>
</protein>
<name>A0ABN8XD04_9BACT</name>
<dbReference type="InterPro" id="IPR001296">
    <property type="entry name" value="Glyco_trans_1"/>
</dbReference>
<accession>A0ABN8XD04</accession>